<gene>
    <name evidence="1" type="ORF">MSAN_02043700</name>
</gene>
<reference evidence="1" key="1">
    <citation type="submission" date="2020-05" db="EMBL/GenBank/DDBJ databases">
        <title>Mycena genomes resolve the evolution of fungal bioluminescence.</title>
        <authorList>
            <person name="Tsai I.J."/>
        </authorList>
    </citation>
    <scope>NUCLEOTIDE SEQUENCE</scope>
    <source>
        <strain evidence="1">160909Yilan</strain>
    </source>
</reference>
<evidence type="ECO:0000313" key="1">
    <source>
        <dbReference type="EMBL" id="KAF7341881.1"/>
    </source>
</evidence>
<name>A0A8H6XJY7_9AGAR</name>
<organism evidence="1 2">
    <name type="scientific">Mycena sanguinolenta</name>
    <dbReference type="NCBI Taxonomy" id="230812"/>
    <lineage>
        <taxon>Eukaryota</taxon>
        <taxon>Fungi</taxon>
        <taxon>Dikarya</taxon>
        <taxon>Basidiomycota</taxon>
        <taxon>Agaricomycotina</taxon>
        <taxon>Agaricomycetes</taxon>
        <taxon>Agaricomycetidae</taxon>
        <taxon>Agaricales</taxon>
        <taxon>Marasmiineae</taxon>
        <taxon>Mycenaceae</taxon>
        <taxon>Mycena</taxon>
    </lineage>
</organism>
<evidence type="ECO:0000313" key="2">
    <source>
        <dbReference type="Proteomes" id="UP000623467"/>
    </source>
</evidence>
<accession>A0A8H6XJY7</accession>
<dbReference type="EMBL" id="JACAZH010000026">
    <property type="protein sequence ID" value="KAF7341881.1"/>
    <property type="molecule type" value="Genomic_DNA"/>
</dbReference>
<protein>
    <submittedName>
        <fullName evidence="1">Uncharacterized protein</fullName>
    </submittedName>
</protein>
<dbReference type="AlphaFoldDB" id="A0A8H6XJY7"/>
<sequence>METIPPEPHLPPELECRIFEIAALASTPNIPKLMLVARRVKHWVEPLLYRVLVLSSMRRYSEHQLFGFPVITPSTLLRIIAANPPHFLQNAVKRIFVHEEILDEEMEMIFAACNHVSHYYTRYLPCAALARLHHLRRLTIRLADFLECCNWDSTHPVLANITHLDLLESWGEAMEGVCARLPLVSNLTHFAITSISFDVGFRTALCGNARLECIVFFDEVWRYEDSEKIPDVFVHDSRFVCMSQTTDCRLDWLHHTETGRDFWALAEAFIAAKRRGKVDRSCYTLSDEETSWLD</sequence>
<proteinExistence type="predicted"/>
<dbReference type="Proteomes" id="UP000623467">
    <property type="component" value="Unassembled WGS sequence"/>
</dbReference>
<comment type="caution">
    <text evidence="1">The sequence shown here is derived from an EMBL/GenBank/DDBJ whole genome shotgun (WGS) entry which is preliminary data.</text>
</comment>
<dbReference type="OrthoDB" id="3145912at2759"/>
<keyword evidence="2" id="KW-1185">Reference proteome</keyword>